<organism evidence="1 2">
    <name type="scientific">Candidatus Magasanikbacteria bacterium RIFOXYC12_FULL_33_11</name>
    <dbReference type="NCBI Taxonomy" id="1798701"/>
    <lineage>
        <taxon>Bacteria</taxon>
        <taxon>Candidatus Magasanikiibacteriota</taxon>
    </lineage>
</organism>
<gene>
    <name evidence="1" type="ORF">A2493_01550</name>
</gene>
<reference evidence="1 2" key="1">
    <citation type="journal article" date="2016" name="Nat. Commun.">
        <title>Thousands of microbial genomes shed light on interconnected biogeochemical processes in an aquifer system.</title>
        <authorList>
            <person name="Anantharaman K."/>
            <person name="Brown C.T."/>
            <person name="Hug L.A."/>
            <person name="Sharon I."/>
            <person name="Castelle C.J."/>
            <person name="Probst A.J."/>
            <person name="Thomas B.C."/>
            <person name="Singh A."/>
            <person name="Wilkins M.J."/>
            <person name="Karaoz U."/>
            <person name="Brodie E.L."/>
            <person name="Williams K.H."/>
            <person name="Hubbard S.S."/>
            <person name="Banfield J.F."/>
        </authorList>
    </citation>
    <scope>NUCLEOTIDE SEQUENCE [LARGE SCALE GENOMIC DNA]</scope>
</reference>
<proteinExistence type="predicted"/>
<sequence>MRDSGITNYPLEKRDFNSVIEEEQSKEVKSLPRDLTDFCIVRRSIGDNYDSDNPDEILDKGLEPGWMIMRFKENGSVLSIKKSEKIQVEGQVEVQKKTFDRKVFWPLNFLNAEFVLDQLRADYKSSSGEEKTEYSRYVKAFYQADVGGILEYVTKMINFLEEKVAEYEGGFDKDEYEKKRKEVLAAKMLLDKNMGKPSSNVFSRNWAVKNAEFVALARAESKYQENIQNLEKFITAMHSLLFIEEELSKPYTAKED</sequence>
<evidence type="ECO:0000313" key="2">
    <source>
        <dbReference type="Proteomes" id="UP000178349"/>
    </source>
</evidence>
<dbReference type="Proteomes" id="UP000178349">
    <property type="component" value="Unassembled WGS sequence"/>
</dbReference>
<protein>
    <submittedName>
        <fullName evidence="1">Uncharacterized protein</fullName>
    </submittedName>
</protein>
<evidence type="ECO:0000313" key="1">
    <source>
        <dbReference type="EMBL" id="OGH85287.1"/>
    </source>
</evidence>
<dbReference type="EMBL" id="MFQW01000045">
    <property type="protein sequence ID" value="OGH85287.1"/>
    <property type="molecule type" value="Genomic_DNA"/>
</dbReference>
<dbReference type="AlphaFoldDB" id="A0A1F6NMR0"/>
<comment type="caution">
    <text evidence="1">The sequence shown here is derived from an EMBL/GenBank/DDBJ whole genome shotgun (WGS) entry which is preliminary data.</text>
</comment>
<accession>A0A1F6NMR0</accession>
<name>A0A1F6NMR0_9BACT</name>